<dbReference type="OrthoDB" id="10340173at2759"/>
<dbReference type="EMBL" id="CAGKOT010000015">
    <property type="protein sequence ID" value="CAB5360064.1"/>
    <property type="molecule type" value="Genomic_DNA"/>
</dbReference>
<organism evidence="1 2">
    <name type="scientific">Rhizophagus irregularis</name>
    <dbReference type="NCBI Taxonomy" id="588596"/>
    <lineage>
        <taxon>Eukaryota</taxon>
        <taxon>Fungi</taxon>
        <taxon>Fungi incertae sedis</taxon>
        <taxon>Mucoromycota</taxon>
        <taxon>Glomeromycotina</taxon>
        <taxon>Glomeromycetes</taxon>
        <taxon>Glomerales</taxon>
        <taxon>Glomeraceae</taxon>
        <taxon>Rhizophagus</taxon>
    </lineage>
</organism>
<proteinExistence type="predicted"/>
<evidence type="ECO:0000313" key="2">
    <source>
        <dbReference type="Proteomes" id="UP000684084"/>
    </source>
</evidence>
<comment type="caution">
    <text evidence="1">The sequence shown here is derived from an EMBL/GenBank/DDBJ whole genome shotgun (WGS) entry which is preliminary data.</text>
</comment>
<accession>A0A915Z390</accession>
<name>A0A915Z390_9GLOM</name>
<reference evidence="1" key="1">
    <citation type="submission" date="2020-05" db="EMBL/GenBank/DDBJ databases">
        <authorList>
            <person name="Rincon C."/>
            <person name="Sanders R I."/>
            <person name="Robbins C."/>
            <person name="Chaturvedi A."/>
        </authorList>
    </citation>
    <scope>NUCLEOTIDE SEQUENCE</scope>
    <source>
        <strain evidence="1">CHB12</strain>
    </source>
</reference>
<dbReference type="Proteomes" id="UP000684084">
    <property type="component" value="Unassembled WGS sequence"/>
</dbReference>
<dbReference type="AlphaFoldDB" id="A0A915Z390"/>
<protein>
    <submittedName>
        <fullName evidence="1">Uncharacterized protein</fullName>
    </submittedName>
</protein>
<gene>
    <name evidence="1" type="ORF">CHRIB12_LOCUS8008</name>
</gene>
<evidence type="ECO:0000313" key="1">
    <source>
        <dbReference type="EMBL" id="CAB5360064.1"/>
    </source>
</evidence>
<sequence length="67" mass="7662">MKMIKIKIQNNEVEIQINTENIGTAAFEVSRLLLDEIMMLSRPDLSSPMILYSLRVDSKIPKTNVQV</sequence>